<dbReference type="PANTHER" id="PTHR47979">
    <property type="entry name" value="DRAB11-RELATED"/>
    <property type="match status" value="1"/>
</dbReference>
<keyword evidence="4" id="KW-1185">Reference proteome</keyword>
<organism evidence="3 4">
    <name type="scientific">Prymnesium parvum</name>
    <name type="common">Toxic golden alga</name>
    <dbReference type="NCBI Taxonomy" id="97485"/>
    <lineage>
        <taxon>Eukaryota</taxon>
        <taxon>Haptista</taxon>
        <taxon>Haptophyta</taxon>
        <taxon>Prymnesiophyceae</taxon>
        <taxon>Prymnesiales</taxon>
        <taxon>Prymnesiaceae</taxon>
        <taxon>Prymnesium</taxon>
    </lineage>
</organism>
<gene>
    <name evidence="3" type="ORF">AB1Y20_003850</name>
    <name evidence="2" type="ORF">AB1Y20_006517</name>
</gene>
<dbReference type="PROSITE" id="PS51421">
    <property type="entry name" value="RAS"/>
    <property type="match status" value="1"/>
</dbReference>
<dbReference type="EMBL" id="JBGBPQ010000015">
    <property type="protein sequence ID" value="KAL1510187.1"/>
    <property type="molecule type" value="Genomic_DNA"/>
</dbReference>
<dbReference type="CDD" id="cd00154">
    <property type="entry name" value="Rab"/>
    <property type="match status" value="1"/>
</dbReference>
<dbReference type="GO" id="GO:0005525">
    <property type="term" value="F:GTP binding"/>
    <property type="evidence" value="ECO:0007669"/>
    <property type="project" value="InterPro"/>
</dbReference>
<dbReference type="PROSITE" id="PS51419">
    <property type="entry name" value="RAB"/>
    <property type="match status" value="1"/>
</dbReference>
<protein>
    <recommendedName>
        <fullName evidence="5">GTP-binding protein</fullName>
    </recommendedName>
</protein>
<evidence type="ECO:0008006" key="5">
    <source>
        <dbReference type="Google" id="ProtNLM"/>
    </source>
</evidence>
<dbReference type="EMBL" id="JBGBPQ010000012">
    <property type="protein sequence ID" value="KAL1514764.1"/>
    <property type="molecule type" value="Genomic_DNA"/>
</dbReference>
<dbReference type="SMART" id="SM00174">
    <property type="entry name" value="RHO"/>
    <property type="match status" value="1"/>
</dbReference>
<dbReference type="SMART" id="SM00175">
    <property type="entry name" value="RAB"/>
    <property type="match status" value="1"/>
</dbReference>
<accession>A0AB34J851</accession>
<reference evidence="3 4" key="1">
    <citation type="journal article" date="2024" name="Science">
        <title>Giant polyketide synthase enzymes in the biosynthesis of giant marine polyether toxins.</title>
        <authorList>
            <person name="Fallon T.R."/>
            <person name="Shende V.V."/>
            <person name="Wierzbicki I.H."/>
            <person name="Pendleton A.L."/>
            <person name="Watervoot N.F."/>
            <person name="Auber R.P."/>
            <person name="Gonzalez D.J."/>
            <person name="Wisecaver J.H."/>
            <person name="Moore B.S."/>
        </authorList>
    </citation>
    <scope>NUCLEOTIDE SEQUENCE [LARGE SCALE GENOMIC DNA]</scope>
    <source>
        <strain evidence="3 4">12B1</strain>
    </source>
</reference>
<dbReference type="SMART" id="SM00173">
    <property type="entry name" value="RAS"/>
    <property type="match status" value="1"/>
</dbReference>
<sequence length="226" mass="24644">MTLPHQGEKGLGRYAMSAHENFHFSFSLVVLGEARVGKSSLISCTLPDGSEPQKEGAPSSGNAHGVKCKVHTYESRGARYQILMWEVPGAPRYIDTAARYASMAAGLLLVFDLTRRSTFERVSAWLEAVESSSPDLPRVLVGNKADGDAEVRAEEAVAVAQKHGCKYFETSATHNEQVPEAFSSLIARIVALIPNPPEPSLLMRKRIQIGKALAENKSFRAALFDM</sequence>
<dbReference type="SUPFAM" id="SSF52540">
    <property type="entry name" value="P-loop containing nucleoside triphosphate hydrolases"/>
    <property type="match status" value="1"/>
</dbReference>
<dbReference type="InterPro" id="IPR027417">
    <property type="entry name" value="P-loop_NTPase"/>
</dbReference>
<dbReference type="PRINTS" id="PR00449">
    <property type="entry name" value="RASTRNSFRMNG"/>
</dbReference>
<evidence type="ECO:0000313" key="2">
    <source>
        <dbReference type="EMBL" id="KAL1510187.1"/>
    </source>
</evidence>
<comment type="similarity">
    <text evidence="1">Belongs to the small GTPase superfamily. Rab family.</text>
</comment>
<evidence type="ECO:0000313" key="4">
    <source>
        <dbReference type="Proteomes" id="UP001515480"/>
    </source>
</evidence>
<dbReference type="Proteomes" id="UP001515480">
    <property type="component" value="Unassembled WGS sequence"/>
</dbReference>
<dbReference type="InterPro" id="IPR001806">
    <property type="entry name" value="Small_GTPase"/>
</dbReference>
<dbReference type="Pfam" id="PF00071">
    <property type="entry name" value="Ras"/>
    <property type="match status" value="1"/>
</dbReference>
<comment type="caution">
    <text evidence="3">The sequence shown here is derived from an EMBL/GenBank/DDBJ whole genome shotgun (WGS) entry which is preliminary data.</text>
</comment>
<dbReference type="NCBIfam" id="TIGR00231">
    <property type="entry name" value="small_GTP"/>
    <property type="match status" value="1"/>
</dbReference>
<dbReference type="Gene3D" id="3.40.50.300">
    <property type="entry name" value="P-loop containing nucleotide triphosphate hydrolases"/>
    <property type="match status" value="1"/>
</dbReference>
<dbReference type="InterPro" id="IPR005225">
    <property type="entry name" value="Small_GTP-bd"/>
</dbReference>
<proteinExistence type="inferred from homology"/>
<dbReference type="InterPro" id="IPR050209">
    <property type="entry name" value="Rab_GTPases_membrane_traffic"/>
</dbReference>
<evidence type="ECO:0000313" key="3">
    <source>
        <dbReference type="EMBL" id="KAL1514764.1"/>
    </source>
</evidence>
<dbReference type="AlphaFoldDB" id="A0AB34J851"/>
<name>A0AB34J851_PRYPA</name>
<evidence type="ECO:0000256" key="1">
    <source>
        <dbReference type="ARBA" id="ARBA00006270"/>
    </source>
</evidence>
<dbReference type="GO" id="GO:0003924">
    <property type="term" value="F:GTPase activity"/>
    <property type="evidence" value="ECO:0007669"/>
    <property type="project" value="InterPro"/>
</dbReference>